<dbReference type="AlphaFoldDB" id="A0A4Z0MD17"/>
<dbReference type="EMBL" id="SRKZ01000008">
    <property type="protein sequence ID" value="TGD77642.1"/>
    <property type="molecule type" value="Genomic_DNA"/>
</dbReference>
<dbReference type="RefSeq" id="WP_135532828.1">
    <property type="nucleotide sequence ID" value="NZ_SRKZ01000008.1"/>
</dbReference>
<evidence type="ECO:0000313" key="1">
    <source>
        <dbReference type="EMBL" id="TGD77642.1"/>
    </source>
</evidence>
<accession>A0A4Z0MD17</accession>
<evidence type="ECO:0008006" key="3">
    <source>
        <dbReference type="Google" id="ProtNLM"/>
    </source>
</evidence>
<organism evidence="1 2">
    <name type="scientific">Hymenobacter wooponensis</name>
    <dbReference type="NCBI Taxonomy" id="1525360"/>
    <lineage>
        <taxon>Bacteria</taxon>
        <taxon>Pseudomonadati</taxon>
        <taxon>Bacteroidota</taxon>
        <taxon>Cytophagia</taxon>
        <taxon>Cytophagales</taxon>
        <taxon>Hymenobacteraceae</taxon>
        <taxon>Hymenobacter</taxon>
    </lineage>
</organism>
<gene>
    <name evidence="1" type="ORF">EU557_22980</name>
</gene>
<reference evidence="1 2" key="1">
    <citation type="submission" date="2019-04" db="EMBL/GenBank/DDBJ databases">
        <authorList>
            <person name="Feng G."/>
            <person name="Zhang J."/>
            <person name="Zhu H."/>
        </authorList>
    </citation>
    <scope>NUCLEOTIDE SEQUENCE [LARGE SCALE GENOMIC DNA]</scope>
    <source>
        <strain evidence="1 2">JCM 19491</strain>
    </source>
</reference>
<evidence type="ECO:0000313" key="2">
    <source>
        <dbReference type="Proteomes" id="UP000298284"/>
    </source>
</evidence>
<dbReference type="Proteomes" id="UP000298284">
    <property type="component" value="Unassembled WGS sequence"/>
</dbReference>
<protein>
    <recommendedName>
        <fullName evidence="3">Roadblock/LAMTOR2 domain-containing protein</fullName>
    </recommendedName>
</protein>
<proteinExistence type="predicted"/>
<sequence>MTIPFLTRVRLRQITVGTPHEAGLQARTVLEKLLAEMPELLLTCVVEVSSGRVLASYTREAHLNPNQISLRYAKLLQLTAKTLAAQQIPGGPLTDITVLLEDQFHTVWPLPTGQWYCFVAVRFADANLGMARDVLRRHTA</sequence>
<comment type="caution">
    <text evidence="1">The sequence shown here is derived from an EMBL/GenBank/DDBJ whole genome shotgun (WGS) entry which is preliminary data.</text>
</comment>
<dbReference type="OrthoDB" id="880997at2"/>
<name>A0A4Z0MD17_9BACT</name>
<keyword evidence="2" id="KW-1185">Reference proteome</keyword>